<name>A0A329S8C2_9STRA</name>
<dbReference type="Proteomes" id="UP000774804">
    <property type="component" value="Unassembled WGS sequence"/>
</dbReference>
<dbReference type="EMBL" id="RCMI01000249">
    <property type="protein sequence ID" value="KAG2922547.1"/>
    <property type="molecule type" value="Genomic_DNA"/>
</dbReference>
<evidence type="ECO:0000313" key="2">
    <source>
        <dbReference type="EMBL" id="KAG2922547.1"/>
    </source>
</evidence>
<dbReference type="PANTHER" id="PTHR33099:SF7">
    <property type="entry name" value="MYND-TYPE DOMAIN-CONTAINING PROTEIN"/>
    <property type="match status" value="1"/>
</dbReference>
<dbReference type="EMBL" id="RCMK01000252">
    <property type="protein sequence ID" value="KAG2940940.1"/>
    <property type="molecule type" value="Genomic_DNA"/>
</dbReference>
<sequence>MFGTSNPATFGSNAALYNPPYSTWTPAGAGSADSWPFHAIGAPHDVLVPKGQACQGISELLSGVTHQAGEYSFGGAAKTLPVMPGVALKGDEAFISLPLQRDNCEKLLNVCTKQGKKLWTLPGDQVEMRNPEWSAGLETLSELSAARMGYKGVTMKIVLSKLMVIEEGGSLSLQQDPDENDRCIAKLVVQLPSRGLGGNVVVNEEGTKNKFRYTLGGNKEMAAFRPHYVLYTAGAFYTVEDVTSAFSLMLVYSLCLPPELPFLRGSNGSDLLRMELADKIMMLTGDQNNDKPDVENVNSHNVLGGNLGDECSRIALVLSKTFQLLDMTTADSDMQVNVDLDRVAYLKVANASLPLEKQLRLYIARLQYEIPDCYELWDQKKAVESATWCSIRGEKLGDGSPISVSWTTTVNFLNPGKETLSQLWKNGDGEFVYIYERFAIVGWPTSADIRNTHQFMGEAAAADSVFMDSPVDFARLRMLLNYKADQDNHGLAEIPPHIAAVVALNNSYGDGHAAPFGQENEKHALPSSGQTICKTHVSLAYCKNLCQAISESEDILLVDVFFKKYFSRLGQKCELIPSLADIVRKFGWESVRVPYLQAFDKLPYSVGMGLALQLADVLIDLAPVSASLTIVAVQKAQIAFGISPKELVTSSDVALLWKLAIACSNPQVFRDVGNILARLEAKILGPVVKALSKCVSASSSPEHRNLLRTLAASRRQWLMDQVAETEKPFAWEIVNMNFIGAAGMASFLQGPNTSYQVRCFQGPDEAHKRMALLKEKIKAPLKMTVGGRGRDAYVLVTKQAGKFTQKTQDIHRFRSEIHQLNRLAADTKTTTSAINTARATGVTGAVSGAISIAESNASSAAAATAATTGTKRPREEPEIIIIE</sequence>
<evidence type="ECO:0000313" key="6">
    <source>
        <dbReference type="Proteomes" id="UP000251314"/>
    </source>
</evidence>
<feature type="region of interest" description="Disordered" evidence="1">
    <location>
        <begin position="861"/>
        <end position="883"/>
    </location>
</feature>
<dbReference type="PANTHER" id="PTHR33099">
    <property type="entry name" value="FE2OG DIOXYGENASE DOMAIN-CONTAINING PROTEIN"/>
    <property type="match status" value="1"/>
</dbReference>
<protein>
    <submittedName>
        <fullName evidence="5">Uncharacterized protein</fullName>
    </submittedName>
</protein>
<evidence type="ECO:0000313" key="5">
    <source>
        <dbReference type="EMBL" id="RAW33067.1"/>
    </source>
</evidence>
<dbReference type="EMBL" id="RCMV01000234">
    <property type="protein sequence ID" value="KAG3221074.1"/>
    <property type="molecule type" value="Genomic_DNA"/>
</dbReference>
<accession>A0A329S8C2</accession>
<dbReference type="AlphaFoldDB" id="A0A329S8C2"/>
<dbReference type="VEuPathDB" id="FungiDB:PC110_g10598"/>
<dbReference type="OrthoDB" id="27483at2759"/>
<dbReference type="EMBL" id="MJFZ01000252">
    <property type="protein sequence ID" value="RAW33067.1"/>
    <property type="molecule type" value="Genomic_DNA"/>
</dbReference>
<comment type="caution">
    <text evidence="5">The sequence shown here is derived from an EMBL/GenBank/DDBJ whole genome shotgun (WGS) entry which is preliminary data.</text>
</comment>
<evidence type="ECO:0000313" key="3">
    <source>
        <dbReference type="EMBL" id="KAG2940940.1"/>
    </source>
</evidence>
<dbReference type="Proteomes" id="UP000760860">
    <property type="component" value="Unassembled WGS sequence"/>
</dbReference>
<evidence type="ECO:0000313" key="4">
    <source>
        <dbReference type="EMBL" id="KAG3221074.1"/>
    </source>
</evidence>
<dbReference type="Proteomes" id="UP000251314">
    <property type="component" value="Unassembled WGS sequence"/>
</dbReference>
<proteinExistence type="predicted"/>
<feature type="compositionally biased region" description="Low complexity" evidence="1">
    <location>
        <begin position="861"/>
        <end position="870"/>
    </location>
</feature>
<dbReference type="Proteomes" id="UP000736787">
    <property type="component" value="Unassembled WGS sequence"/>
</dbReference>
<gene>
    <name evidence="5" type="ORF">PC110_g10598</name>
    <name evidence="2" type="ORF">PC115_g9205</name>
    <name evidence="3" type="ORF">PC117_g10390</name>
    <name evidence="4" type="ORF">PC129_g8170</name>
</gene>
<reference evidence="5 6" key="1">
    <citation type="submission" date="2018-01" db="EMBL/GenBank/DDBJ databases">
        <title>Draft genome of the strawberry crown rot pathogen Phytophthora cactorum.</title>
        <authorList>
            <person name="Armitage A.D."/>
            <person name="Lysoe E."/>
            <person name="Nellist C.F."/>
            <person name="Harrison R.J."/>
            <person name="Brurberg M.B."/>
        </authorList>
    </citation>
    <scope>NUCLEOTIDE SEQUENCE [LARGE SCALE GENOMIC DNA]</scope>
    <source>
        <strain evidence="5 6">10300</strain>
    </source>
</reference>
<evidence type="ECO:0000256" key="1">
    <source>
        <dbReference type="SAM" id="MobiDB-lite"/>
    </source>
</evidence>
<reference evidence="2" key="2">
    <citation type="submission" date="2018-10" db="EMBL/GenBank/DDBJ databases">
        <title>Effector identification in a new, highly contiguous assembly of the strawberry crown rot pathogen Phytophthora cactorum.</title>
        <authorList>
            <person name="Armitage A.D."/>
            <person name="Nellist C.F."/>
            <person name="Bates H."/>
            <person name="Vickerstaff R.J."/>
            <person name="Harrison R.J."/>
        </authorList>
    </citation>
    <scope>NUCLEOTIDE SEQUENCE</scope>
    <source>
        <strain evidence="2">4032</strain>
        <strain evidence="3">4040</strain>
        <strain evidence="4">P421</strain>
    </source>
</reference>
<organism evidence="5 6">
    <name type="scientific">Phytophthora cactorum</name>
    <dbReference type="NCBI Taxonomy" id="29920"/>
    <lineage>
        <taxon>Eukaryota</taxon>
        <taxon>Sar</taxon>
        <taxon>Stramenopiles</taxon>
        <taxon>Oomycota</taxon>
        <taxon>Peronosporomycetes</taxon>
        <taxon>Peronosporales</taxon>
        <taxon>Peronosporaceae</taxon>
        <taxon>Phytophthora</taxon>
    </lineage>
</organism>
<keyword evidence="6" id="KW-1185">Reference proteome</keyword>